<dbReference type="InterPro" id="IPR050194">
    <property type="entry name" value="Glycosyltransferase_grp1"/>
</dbReference>
<dbReference type="Pfam" id="PF00534">
    <property type="entry name" value="Glycos_transf_1"/>
    <property type="match status" value="1"/>
</dbReference>
<sequence>MEKKVLVFMNYYGKSSETFIADELQFLFTKSEISLEILHYGKSNDRISGLDMPTSTLKRFVQNPAKFSLYYFKSLKFKNGLNGSLGYLINFFRERKFDTIYCHFGTNGKLIAQLKAIGVIPKTTKLIIRFHGLDMNFEKYNIGFYKILRTHADIVLYGTQMAKSKLSKYGLTRQLVKLPVGISRNNIVSIKNLSNYGICIGDFKVLSVGRFIELKGHRLAVDILSKLNDDNVKFEIIGDGPLFSEIANYIKLKKIDKKINLLGMKNHHEVISELQNSITYLYSGVYDSEGRCENQATSVLEAMAQGKIVLSSALGGIPDYLIDNVNGFLCEPGNVNQFVDKLRWIVQNYTSNEMLEIRKNAIITVQSSYCQENLNEKLLKLLIE</sequence>
<name>A0A4R8I6S4_9FLAO</name>
<dbReference type="Proteomes" id="UP000295313">
    <property type="component" value="Unassembled WGS sequence"/>
</dbReference>
<protein>
    <submittedName>
        <fullName evidence="2">Glycosyltransferase involved in cell wall biosynthesis</fullName>
    </submittedName>
</protein>
<dbReference type="PANTHER" id="PTHR45947:SF3">
    <property type="entry name" value="SULFOQUINOVOSYL TRANSFERASE SQD2"/>
    <property type="match status" value="1"/>
</dbReference>
<gene>
    <name evidence="2" type="ORF">B0I22_1691</name>
</gene>
<keyword evidence="2" id="KW-0808">Transferase</keyword>
<proteinExistence type="predicted"/>
<evidence type="ECO:0000259" key="1">
    <source>
        <dbReference type="Pfam" id="PF00534"/>
    </source>
</evidence>
<organism evidence="2 3">
    <name type="scientific">Epilithonimonas xixisoli</name>
    <dbReference type="NCBI Taxonomy" id="1476462"/>
    <lineage>
        <taxon>Bacteria</taxon>
        <taxon>Pseudomonadati</taxon>
        <taxon>Bacteroidota</taxon>
        <taxon>Flavobacteriia</taxon>
        <taxon>Flavobacteriales</taxon>
        <taxon>Weeksellaceae</taxon>
        <taxon>Chryseobacterium group</taxon>
        <taxon>Epilithonimonas</taxon>
    </lineage>
</organism>
<dbReference type="GO" id="GO:0016757">
    <property type="term" value="F:glycosyltransferase activity"/>
    <property type="evidence" value="ECO:0007669"/>
    <property type="project" value="InterPro"/>
</dbReference>
<dbReference type="PANTHER" id="PTHR45947">
    <property type="entry name" value="SULFOQUINOVOSYL TRANSFERASE SQD2"/>
    <property type="match status" value="1"/>
</dbReference>
<reference evidence="2 3" key="1">
    <citation type="submission" date="2019-03" db="EMBL/GenBank/DDBJ databases">
        <title>Genomic Encyclopedia of Type Strains, Phase III (KMG-III): the genomes of soil and plant-associated and newly described type strains.</title>
        <authorList>
            <person name="Whitman W."/>
        </authorList>
    </citation>
    <scope>NUCLEOTIDE SEQUENCE [LARGE SCALE GENOMIC DNA]</scope>
    <source>
        <strain evidence="2 3">CGMCC 1.12802</strain>
    </source>
</reference>
<dbReference type="RefSeq" id="WP_133944138.1">
    <property type="nucleotide sequence ID" value="NZ_SOEO01000002.1"/>
</dbReference>
<dbReference type="InterPro" id="IPR001296">
    <property type="entry name" value="Glyco_trans_1"/>
</dbReference>
<dbReference type="SUPFAM" id="SSF53756">
    <property type="entry name" value="UDP-Glycosyltransferase/glycogen phosphorylase"/>
    <property type="match status" value="1"/>
</dbReference>
<evidence type="ECO:0000313" key="2">
    <source>
        <dbReference type="EMBL" id="TDX84095.1"/>
    </source>
</evidence>
<keyword evidence="3" id="KW-1185">Reference proteome</keyword>
<dbReference type="Gene3D" id="3.40.50.2000">
    <property type="entry name" value="Glycogen Phosphorylase B"/>
    <property type="match status" value="2"/>
</dbReference>
<accession>A0A4R8I6S4</accession>
<feature type="domain" description="Glycosyl transferase family 1" evidence="1">
    <location>
        <begin position="202"/>
        <end position="359"/>
    </location>
</feature>
<comment type="caution">
    <text evidence="2">The sequence shown here is derived from an EMBL/GenBank/DDBJ whole genome shotgun (WGS) entry which is preliminary data.</text>
</comment>
<dbReference type="OrthoDB" id="9811239at2"/>
<dbReference type="AlphaFoldDB" id="A0A4R8I6S4"/>
<evidence type="ECO:0000313" key="3">
    <source>
        <dbReference type="Proteomes" id="UP000295313"/>
    </source>
</evidence>
<dbReference type="EMBL" id="SOEO01000002">
    <property type="protein sequence ID" value="TDX84095.1"/>
    <property type="molecule type" value="Genomic_DNA"/>
</dbReference>